<dbReference type="CDD" id="cd10917">
    <property type="entry name" value="CE4_NodB_like_6s_7s"/>
    <property type="match status" value="1"/>
</dbReference>
<dbReference type="GO" id="GO:0046872">
    <property type="term" value="F:metal ion binding"/>
    <property type="evidence" value="ECO:0007669"/>
    <property type="project" value="UniProtKB-KW"/>
</dbReference>
<organism evidence="4 5">
    <name type="scientific">Ancylomarina euxinus</name>
    <dbReference type="NCBI Taxonomy" id="2283627"/>
    <lineage>
        <taxon>Bacteria</taxon>
        <taxon>Pseudomonadati</taxon>
        <taxon>Bacteroidota</taxon>
        <taxon>Bacteroidia</taxon>
        <taxon>Marinilabiliales</taxon>
        <taxon>Marinifilaceae</taxon>
        <taxon>Ancylomarina</taxon>
    </lineage>
</organism>
<dbReference type="GO" id="GO:0016020">
    <property type="term" value="C:membrane"/>
    <property type="evidence" value="ECO:0007669"/>
    <property type="project" value="TreeGrafter"/>
</dbReference>
<dbReference type="EMBL" id="QQWG01000001">
    <property type="protein sequence ID" value="RRG24545.1"/>
    <property type="molecule type" value="Genomic_DNA"/>
</dbReference>
<dbReference type="PROSITE" id="PS51677">
    <property type="entry name" value="NODB"/>
    <property type="match status" value="1"/>
</dbReference>
<dbReference type="AlphaFoldDB" id="A0A425Y7K4"/>
<feature type="domain" description="NodB homology" evidence="3">
    <location>
        <begin position="26"/>
        <end position="200"/>
    </location>
</feature>
<evidence type="ECO:0000259" key="3">
    <source>
        <dbReference type="PROSITE" id="PS51677"/>
    </source>
</evidence>
<dbReference type="RefSeq" id="WP_125028871.1">
    <property type="nucleotide sequence ID" value="NZ_JAPXVP010000001.1"/>
</dbReference>
<evidence type="ECO:0000256" key="2">
    <source>
        <dbReference type="ARBA" id="ARBA00022801"/>
    </source>
</evidence>
<dbReference type="PANTHER" id="PTHR10587">
    <property type="entry name" value="GLYCOSYL TRANSFERASE-RELATED"/>
    <property type="match status" value="1"/>
</dbReference>
<dbReference type="PANTHER" id="PTHR10587:SF133">
    <property type="entry name" value="CHITIN DEACETYLASE 1-RELATED"/>
    <property type="match status" value="1"/>
</dbReference>
<dbReference type="Proteomes" id="UP000285794">
    <property type="component" value="Unassembled WGS sequence"/>
</dbReference>
<dbReference type="OrthoDB" id="9812065at2"/>
<protein>
    <submittedName>
        <fullName evidence="4">Polysaccharide deacetylase family protein</fullName>
    </submittedName>
</protein>
<reference evidence="4 5" key="1">
    <citation type="submission" date="2018-07" db="EMBL/GenBank/DDBJ databases">
        <title>Draft genome sequence of Ancylomarina sp. M1P.</title>
        <authorList>
            <person name="Yadav S."/>
            <person name="Villanueva L."/>
            <person name="Damste J.S.S."/>
        </authorList>
    </citation>
    <scope>NUCLEOTIDE SEQUENCE [LARGE SCALE GENOMIC DNA]</scope>
    <source>
        <strain evidence="4 5">M1P</strain>
    </source>
</reference>
<dbReference type="Gene3D" id="3.20.20.370">
    <property type="entry name" value="Glycoside hydrolase/deacetylase"/>
    <property type="match status" value="1"/>
</dbReference>
<proteinExistence type="predicted"/>
<sequence>MRFVRIPQFLKKLFPSLTWDYNTGEKVVYITFDDGPIPESTAWTLELLRSKNVKATFFCVGDNVRKYPEIYQGILNEGHAVGNHTHNHLRGFTNQTQSYVDNVKLASQYIASKLFRPPYGMIKRSQAKELLKDYKIIMWDVLSEDYRQDITPEECYHAVLKSIRPGSIILFHNHVKSEKNMRYALPRLIDELRNRGFEFCVCT</sequence>
<evidence type="ECO:0000313" key="5">
    <source>
        <dbReference type="Proteomes" id="UP000285794"/>
    </source>
</evidence>
<dbReference type="InterPro" id="IPR050248">
    <property type="entry name" value="Polysacc_deacetylase_ArnD"/>
</dbReference>
<comment type="caution">
    <text evidence="4">The sequence shown here is derived from an EMBL/GenBank/DDBJ whole genome shotgun (WGS) entry which is preliminary data.</text>
</comment>
<accession>A0A425Y7K4</accession>
<evidence type="ECO:0000313" key="4">
    <source>
        <dbReference type="EMBL" id="RRG24545.1"/>
    </source>
</evidence>
<gene>
    <name evidence="4" type="ORF">DWB61_00570</name>
</gene>
<keyword evidence="5" id="KW-1185">Reference proteome</keyword>
<keyword evidence="1" id="KW-0479">Metal-binding</keyword>
<keyword evidence="2" id="KW-0378">Hydrolase</keyword>
<dbReference type="InterPro" id="IPR011330">
    <property type="entry name" value="Glyco_hydro/deAcase_b/a-brl"/>
</dbReference>
<dbReference type="GO" id="GO:0016810">
    <property type="term" value="F:hydrolase activity, acting on carbon-nitrogen (but not peptide) bonds"/>
    <property type="evidence" value="ECO:0007669"/>
    <property type="project" value="InterPro"/>
</dbReference>
<dbReference type="SUPFAM" id="SSF88713">
    <property type="entry name" value="Glycoside hydrolase/deacetylase"/>
    <property type="match status" value="1"/>
</dbReference>
<evidence type="ECO:0000256" key="1">
    <source>
        <dbReference type="ARBA" id="ARBA00022723"/>
    </source>
</evidence>
<dbReference type="InterPro" id="IPR002509">
    <property type="entry name" value="NODB_dom"/>
</dbReference>
<dbReference type="Pfam" id="PF01522">
    <property type="entry name" value="Polysacc_deac_1"/>
    <property type="match status" value="1"/>
</dbReference>
<name>A0A425Y7K4_9BACT</name>
<dbReference type="GO" id="GO:0005975">
    <property type="term" value="P:carbohydrate metabolic process"/>
    <property type="evidence" value="ECO:0007669"/>
    <property type="project" value="InterPro"/>
</dbReference>